<dbReference type="Proteomes" id="UP000629619">
    <property type="component" value="Unassembled WGS sequence"/>
</dbReference>
<keyword evidence="2" id="KW-1133">Transmembrane helix</keyword>
<feature type="compositionally biased region" description="Basic and acidic residues" evidence="1">
    <location>
        <begin position="41"/>
        <end position="52"/>
    </location>
</feature>
<evidence type="ECO:0000256" key="1">
    <source>
        <dbReference type="SAM" id="MobiDB-lite"/>
    </source>
</evidence>
<feature type="region of interest" description="Disordered" evidence="1">
    <location>
        <begin position="32"/>
        <end position="67"/>
    </location>
</feature>
<accession>A0A919N5R0</accession>
<dbReference type="RefSeq" id="WP_203678911.1">
    <property type="nucleotide sequence ID" value="NZ_BOMW01000021.1"/>
</dbReference>
<keyword evidence="2" id="KW-0812">Transmembrane</keyword>
<dbReference type="AlphaFoldDB" id="A0A919N5R0"/>
<gene>
    <name evidence="3" type="ORF">Asi03nite_23690</name>
</gene>
<comment type="caution">
    <text evidence="3">The sequence shown here is derived from an EMBL/GenBank/DDBJ whole genome shotgun (WGS) entry which is preliminary data.</text>
</comment>
<keyword evidence="4" id="KW-1185">Reference proteome</keyword>
<keyword evidence="2" id="KW-0472">Membrane</keyword>
<name>A0A919N5R0_9ACTN</name>
<sequence length="67" mass="7639">MHRPTDVIGAWLFAVTMVLTIAALTRRLFGEAMNTPPDQRGQWHHDRGDRDTQALSWLSRPGSSDHR</sequence>
<feature type="transmembrane region" description="Helical" evidence="2">
    <location>
        <begin position="6"/>
        <end position="24"/>
    </location>
</feature>
<protein>
    <submittedName>
        <fullName evidence="3">Uncharacterized protein</fullName>
    </submittedName>
</protein>
<evidence type="ECO:0000256" key="2">
    <source>
        <dbReference type="SAM" id="Phobius"/>
    </source>
</evidence>
<evidence type="ECO:0000313" key="3">
    <source>
        <dbReference type="EMBL" id="GIF04831.1"/>
    </source>
</evidence>
<proteinExistence type="predicted"/>
<evidence type="ECO:0000313" key="4">
    <source>
        <dbReference type="Proteomes" id="UP000629619"/>
    </source>
</evidence>
<reference evidence="3" key="1">
    <citation type="submission" date="2021-01" db="EMBL/GenBank/DDBJ databases">
        <title>Whole genome shotgun sequence of Actinoplanes siamensis NBRC 109076.</title>
        <authorList>
            <person name="Komaki H."/>
            <person name="Tamura T."/>
        </authorList>
    </citation>
    <scope>NUCLEOTIDE SEQUENCE</scope>
    <source>
        <strain evidence="3">NBRC 109076</strain>
    </source>
</reference>
<organism evidence="3 4">
    <name type="scientific">Actinoplanes siamensis</name>
    <dbReference type="NCBI Taxonomy" id="1223317"/>
    <lineage>
        <taxon>Bacteria</taxon>
        <taxon>Bacillati</taxon>
        <taxon>Actinomycetota</taxon>
        <taxon>Actinomycetes</taxon>
        <taxon>Micromonosporales</taxon>
        <taxon>Micromonosporaceae</taxon>
        <taxon>Actinoplanes</taxon>
    </lineage>
</organism>
<dbReference type="EMBL" id="BOMW01000021">
    <property type="protein sequence ID" value="GIF04831.1"/>
    <property type="molecule type" value="Genomic_DNA"/>
</dbReference>